<accession>A0A6A0A956</accession>
<dbReference type="AlphaFoldDB" id="A0A6A0A956"/>
<organism evidence="2 3">
    <name type="scientific">Haematococcus lacustris</name>
    <name type="common">Green alga</name>
    <name type="synonym">Haematococcus pluvialis</name>
    <dbReference type="NCBI Taxonomy" id="44745"/>
    <lineage>
        <taxon>Eukaryota</taxon>
        <taxon>Viridiplantae</taxon>
        <taxon>Chlorophyta</taxon>
        <taxon>core chlorophytes</taxon>
        <taxon>Chlorophyceae</taxon>
        <taxon>CS clade</taxon>
        <taxon>Chlamydomonadales</taxon>
        <taxon>Haematococcaceae</taxon>
        <taxon>Haematococcus</taxon>
    </lineage>
</organism>
<proteinExistence type="predicted"/>
<evidence type="ECO:0000256" key="1">
    <source>
        <dbReference type="SAM" id="Phobius"/>
    </source>
</evidence>
<gene>
    <name evidence="2" type="ORF">HaLaN_27529</name>
</gene>
<comment type="caution">
    <text evidence="2">The sequence shown here is derived from an EMBL/GenBank/DDBJ whole genome shotgun (WGS) entry which is preliminary data.</text>
</comment>
<feature type="transmembrane region" description="Helical" evidence="1">
    <location>
        <begin position="12"/>
        <end position="39"/>
    </location>
</feature>
<keyword evidence="3" id="KW-1185">Reference proteome</keyword>
<protein>
    <submittedName>
        <fullName evidence="2">Uncharacterized protein</fullName>
    </submittedName>
</protein>
<feature type="transmembrane region" description="Helical" evidence="1">
    <location>
        <begin position="117"/>
        <end position="135"/>
    </location>
</feature>
<reference evidence="2 3" key="1">
    <citation type="submission" date="2020-02" db="EMBL/GenBank/DDBJ databases">
        <title>Draft genome sequence of Haematococcus lacustris strain NIES-144.</title>
        <authorList>
            <person name="Morimoto D."/>
            <person name="Nakagawa S."/>
            <person name="Yoshida T."/>
            <person name="Sawayama S."/>
        </authorList>
    </citation>
    <scope>NUCLEOTIDE SEQUENCE [LARGE SCALE GENOMIC DNA]</scope>
    <source>
        <strain evidence="2 3">NIES-144</strain>
    </source>
</reference>
<keyword evidence="1" id="KW-0472">Membrane</keyword>
<feature type="transmembrane region" description="Helical" evidence="1">
    <location>
        <begin position="51"/>
        <end position="76"/>
    </location>
</feature>
<sequence length="141" mass="15797">MPLESLTPLMLPVLYLVTLATIPLTIMYAIMGLLFSPIIVPVSILLKFLSIVLFTPLYLVVAPLAIPVGGILAFLFEAKKIACSFFTVLTPLLWPLCFLCTWMRASWTVTKVLVTDTIMPWLVPLRWTFITALLGKMTFFS</sequence>
<keyword evidence="1" id="KW-1133">Transmembrane helix</keyword>
<dbReference type="Proteomes" id="UP000485058">
    <property type="component" value="Unassembled WGS sequence"/>
</dbReference>
<dbReference type="EMBL" id="BLLF01004117">
    <property type="protein sequence ID" value="GFH28953.1"/>
    <property type="molecule type" value="Genomic_DNA"/>
</dbReference>
<feature type="transmembrane region" description="Helical" evidence="1">
    <location>
        <begin position="83"/>
        <end position="105"/>
    </location>
</feature>
<keyword evidence="1" id="KW-0812">Transmembrane</keyword>
<feature type="non-terminal residue" evidence="2">
    <location>
        <position position="1"/>
    </location>
</feature>
<evidence type="ECO:0000313" key="2">
    <source>
        <dbReference type="EMBL" id="GFH28953.1"/>
    </source>
</evidence>
<name>A0A6A0A956_HAELA</name>
<evidence type="ECO:0000313" key="3">
    <source>
        <dbReference type="Proteomes" id="UP000485058"/>
    </source>
</evidence>